<evidence type="ECO:0000259" key="13">
    <source>
        <dbReference type="Pfam" id="PF09084"/>
    </source>
</evidence>
<evidence type="ECO:0000256" key="2">
    <source>
        <dbReference type="ARBA" id="ARBA00004948"/>
    </source>
</evidence>
<dbReference type="RefSeq" id="WP_174673429.1">
    <property type="nucleotide sequence ID" value="NZ_CP054491.1"/>
</dbReference>
<dbReference type="AlphaFoldDB" id="A0A6N0HYB4"/>
<evidence type="ECO:0000256" key="7">
    <source>
        <dbReference type="ARBA" id="ARBA00022898"/>
    </source>
</evidence>
<comment type="similarity">
    <text evidence="3">Belongs to the NMT1/THI5 family.</text>
</comment>
<evidence type="ECO:0000256" key="5">
    <source>
        <dbReference type="ARBA" id="ARBA00022679"/>
    </source>
</evidence>
<protein>
    <recommendedName>
        <fullName evidence="10">Thiamine pyrimidine synthase</fullName>
    </recommendedName>
</protein>
<dbReference type="PANTHER" id="PTHR31528">
    <property type="entry name" value="4-AMINO-5-HYDROXYMETHYL-2-METHYLPYRIMIDINE PHOSPHATE SYNTHASE THI11-RELATED"/>
    <property type="match status" value="1"/>
</dbReference>
<keyword evidence="7" id="KW-0663">Pyridoxal phosphate</keyword>
<keyword evidence="5" id="KW-0808">Transferase</keyword>
<gene>
    <name evidence="14" type="ORF">HUE57_14530</name>
</gene>
<evidence type="ECO:0000256" key="8">
    <source>
        <dbReference type="ARBA" id="ARBA00022977"/>
    </source>
</evidence>
<keyword evidence="8" id="KW-0784">Thiamine biosynthesis</keyword>
<name>A0A6N0HYB4_9GAMM</name>
<evidence type="ECO:0000256" key="11">
    <source>
        <dbReference type="ARBA" id="ARBA00048179"/>
    </source>
</evidence>
<sequence length="201" mass="22991">MAEPNELASTNFKQMFKRFDITDEDFTVVPHTFDIEAFEKGDVDAMTVFLTNEVFQLNQKRIPFNILDPSSYGVPFYDGNLFTSDSYARSHPETVAAFLTASNRGWKYALEHSEEIIDLIKGDTTLKISVVNTCSSRPGRYDVLFSPKLIHWDRSIRNIFAKSRRCSSRPALWMRSSSRSRSSSERHPNGRSTLHPRSTPS</sequence>
<accession>A0A6N0HYB4</accession>
<dbReference type="Proteomes" id="UP000509658">
    <property type="component" value="Chromosome"/>
</dbReference>
<evidence type="ECO:0000256" key="6">
    <source>
        <dbReference type="ARBA" id="ARBA00022723"/>
    </source>
</evidence>
<evidence type="ECO:0000313" key="15">
    <source>
        <dbReference type="Proteomes" id="UP000509658"/>
    </source>
</evidence>
<comment type="subunit">
    <text evidence="4">Homodimer.</text>
</comment>
<keyword evidence="15" id="KW-1185">Reference proteome</keyword>
<evidence type="ECO:0000256" key="10">
    <source>
        <dbReference type="ARBA" id="ARBA00033171"/>
    </source>
</evidence>
<dbReference type="SUPFAM" id="SSF53850">
    <property type="entry name" value="Periplasmic binding protein-like II"/>
    <property type="match status" value="1"/>
</dbReference>
<dbReference type="GO" id="GO:0009228">
    <property type="term" value="P:thiamine biosynthetic process"/>
    <property type="evidence" value="ECO:0007669"/>
    <property type="project" value="UniProtKB-KW"/>
</dbReference>
<feature type="domain" description="SsuA/THI5-like" evidence="13">
    <location>
        <begin position="6"/>
        <end position="115"/>
    </location>
</feature>
<dbReference type="KEGG" id="rev:HUE57_14530"/>
<dbReference type="EMBL" id="CP054491">
    <property type="protein sequence ID" value="QKQ27358.1"/>
    <property type="molecule type" value="Genomic_DNA"/>
</dbReference>
<dbReference type="Gene3D" id="3.40.190.10">
    <property type="entry name" value="Periplasmic binding protein-like II"/>
    <property type="match status" value="1"/>
</dbReference>
<evidence type="ECO:0000256" key="4">
    <source>
        <dbReference type="ARBA" id="ARBA00011738"/>
    </source>
</evidence>
<organism evidence="14 15">
    <name type="scientific">Candidatus Reidiella endopervernicosa</name>
    <dbReference type="NCBI Taxonomy" id="2738883"/>
    <lineage>
        <taxon>Bacteria</taxon>
        <taxon>Pseudomonadati</taxon>
        <taxon>Pseudomonadota</taxon>
        <taxon>Gammaproteobacteria</taxon>
        <taxon>Candidatus Reidiella</taxon>
    </lineage>
</organism>
<evidence type="ECO:0000256" key="3">
    <source>
        <dbReference type="ARBA" id="ARBA00009406"/>
    </source>
</evidence>
<comment type="catalytic activity">
    <reaction evidence="11">
        <text>N(6)-(pyridoxal phosphate)-L-lysyl-[4-amino-5-hydroxymethyl-2-methylpyrimidine phosphate synthase] + L-histidyl-[4-amino-5-hydroxymethyl-2-methylpyrimidine phosphate synthase] + 2 Fe(3+) + 4 H2O = L-lysyl-[4-amino-5-hydroxymethyl-2-methylpyrimidine phosphate synthase] + (2S)-2-amino-5-hydroxy-4-oxopentanoyl-[4-amino-5-hydroxymethyl-2-methylpyrimidine phosphate synthase] + 4-amino-2-methyl-5-(phosphooxymethyl)pyrimidine + 3-oxopropanoate + 2 Fe(2+) + 2 H(+)</text>
        <dbReference type="Rhea" id="RHEA:65756"/>
        <dbReference type="Rhea" id="RHEA-COMP:16892"/>
        <dbReference type="Rhea" id="RHEA-COMP:16893"/>
        <dbReference type="Rhea" id="RHEA-COMP:16894"/>
        <dbReference type="Rhea" id="RHEA-COMP:16895"/>
        <dbReference type="ChEBI" id="CHEBI:15377"/>
        <dbReference type="ChEBI" id="CHEBI:15378"/>
        <dbReference type="ChEBI" id="CHEBI:29033"/>
        <dbReference type="ChEBI" id="CHEBI:29034"/>
        <dbReference type="ChEBI" id="CHEBI:29969"/>
        <dbReference type="ChEBI" id="CHEBI:29979"/>
        <dbReference type="ChEBI" id="CHEBI:33190"/>
        <dbReference type="ChEBI" id="CHEBI:58354"/>
        <dbReference type="ChEBI" id="CHEBI:143915"/>
        <dbReference type="ChEBI" id="CHEBI:157692"/>
    </reaction>
    <physiologicalReaction direction="left-to-right" evidence="11">
        <dbReference type="Rhea" id="RHEA:65757"/>
    </physiologicalReaction>
</comment>
<keyword evidence="9" id="KW-0408">Iron</keyword>
<dbReference type="PANTHER" id="PTHR31528:SF1">
    <property type="entry name" value="4-AMINO-5-HYDROXYMETHYL-2-METHYLPYRIMIDINE PHOSPHATE SYNTHASE THI11-RELATED"/>
    <property type="match status" value="1"/>
</dbReference>
<dbReference type="Pfam" id="PF09084">
    <property type="entry name" value="NMT1"/>
    <property type="match status" value="1"/>
</dbReference>
<reference evidence="14 15" key="1">
    <citation type="submission" date="2020-05" db="EMBL/GenBank/DDBJ databases">
        <title>Horizontal transmission and recombination maintain forever young bacterial symbiont genomes.</title>
        <authorList>
            <person name="Russell S.L."/>
            <person name="Pepper-Tunick E."/>
            <person name="Svedberg J."/>
            <person name="Byrne A."/>
            <person name="Ruelas Castillo J."/>
            <person name="Vollmers C."/>
            <person name="Beinart R.A."/>
            <person name="Corbett-Detig R."/>
        </authorList>
    </citation>
    <scope>NUCLEOTIDE SEQUENCE [LARGE SCALE GENOMIC DNA]</scope>
    <source>
        <strain evidence="14">Santa_Monica_outfall</strain>
    </source>
</reference>
<feature type="compositionally biased region" description="Polar residues" evidence="12">
    <location>
        <begin position="190"/>
        <end position="201"/>
    </location>
</feature>
<keyword evidence="6" id="KW-0479">Metal-binding</keyword>
<evidence type="ECO:0000313" key="14">
    <source>
        <dbReference type="EMBL" id="QKQ27358.1"/>
    </source>
</evidence>
<evidence type="ECO:0000256" key="12">
    <source>
        <dbReference type="SAM" id="MobiDB-lite"/>
    </source>
</evidence>
<dbReference type="GO" id="GO:0016740">
    <property type="term" value="F:transferase activity"/>
    <property type="evidence" value="ECO:0007669"/>
    <property type="project" value="UniProtKB-KW"/>
</dbReference>
<evidence type="ECO:0000256" key="1">
    <source>
        <dbReference type="ARBA" id="ARBA00003469"/>
    </source>
</evidence>
<dbReference type="GO" id="GO:0046872">
    <property type="term" value="F:metal ion binding"/>
    <property type="evidence" value="ECO:0007669"/>
    <property type="project" value="UniProtKB-KW"/>
</dbReference>
<comment type="function">
    <text evidence="1">Responsible for the formation of the pyrimidine heterocycle in the thiamine biosynthesis pathway. Catalyzes the formation of hydroxymethylpyrimidine phosphate (HMP-P) from histidine and pyridoxal phosphate (PLP). The protein uses PLP and the active site histidine to form HMP-P, generating an inactive enzyme. The enzyme can only undergo a single turnover, which suggests it is a suicide enzyme.</text>
</comment>
<dbReference type="InterPro" id="IPR015168">
    <property type="entry name" value="SsuA/THI5"/>
</dbReference>
<feature type="region of interest" description="Disordered" evidence="12">
    <location>
        <begin position="172"/>
        <end position="201"/>
    </location>
</feature>
<comment type="pathway">
    <text evidence="2">Cofactor biosynthesis; thiamine diphosphate biosynthesis.</text>
</comment>
<evidence type="ECO:0000256" key="9">
    <source>
        <dbReference type="ARBA" id="ARBA00023004"/>
    </source>
</evidence>
<dbReference type="InterPro" id="IPR027939">
    <property type="entry name" value="NMT1/THI5"/>
</dbReference>
<proteinExistence type="inferred from homology"/>